<protein>
    <submittedName>
        <fullName evidence="1">Uncharacterized protein</fullName>
    </submittedName>
</protein>
<sequence length="148" mass="16069">MDVALAIAQDMHIPGYIHQVEGLFDQQVFGYGIRDMVKDLTSQVSAETDPVSLLAKVVHDKALQAPGRVIFVAVSRLKLGSMLLDKLDDSAYKILMDYHSATVTLLALMSAATGDDEDCTSDRILSKKELLEGLMPALKGLIMSTSQS</sequence>
<reference evidence="1 2" key="1">
    <citation type="journal article" date="2022" name="Plant J.">
        <title>Chromosome-level genome of Camellia lanceoleosa provides a valuable resource for understanding genome evolution and self-incompatibility.</title>
        <authorList>
            <person name="Gong W."/>
            <person name="Xiao S."/>
            <person name="Wang L."/>
            <person name="Liao Z."/>
            <person name="Chang Y."/>
            <person name="Mo W."/>
            <person name="Hu G."/>
            <person name="Li W."/>
            <person name="Zhao G."/>
            <person name="Zhu H."/>
            <person name="Hu X."/>
            <person name="Ji K."/>
            <person name="Xiang X."/>
            <person name="Song Q."/>
            <person name="Yuan D."/>
            <person name="Jin S."/>
            <person name="Zhang L."/>
        </authorList>
    </citation>
    <scope>NUCLEOTIDE SEQUENCE [LARGE SCALE GENOMIC DNA]</scope>
    <source>
        <strain evidence="1">SQ_2022a</strain>
    </source>
</reference>
<evidence type="ECO:0000313" key="2">
    <source>
        <dbReference type="Proteomes" id="UP001060215"/>
    </source>
</evidence>
<gene>
    <name evidence="1" type="ORF">LOK49_LG08G00423</name>
</gene>
<comment type="caution">
    <text evidence="1">The sequence shown here is derived from an EMBL/GenBank/DDBJ whole genome shotgun (WGS) entry which is preliminary data.</text>
</comment>
<evidence type="ECO:0000313" key="1">
    <source>
        <dbReference type="EMBL" id="KAI8002287.1"/>
    </source>
</evidence>
<dbReference type="EMBL" id="CM045766">
    <property type="protein sequence ID" value="KAI8002287.1"/>
    <property type="molecule type" value="Genomic_DNA"/>
</dbReference>
<proteinExistence type="predicted"/>
<organism evidence="1 2">
    <name type="scientific">Camellia lanceoleosa</name>
    <dbReference type="NCBI Taxonomy" id="1840588"/>
    <lineage>
        <taxon>Eukaryota</taxon>
        <taxon>Viridiplantae</taxon>
        <taxon>Streptophyta</taxon>
        <taxon>Embryophyta</taxon>
        <taxon>Tracheophyta</taxon>
        <taxon>Spermatophyta</taxon>
        <taxon>Magnoliopsida</taxon>
        <taxon>eudicotyledons</taxon>
        <taxon>Gunneridae</taxon>
        <taxon>Pentapetalae</taxon>
        <taxon>asterids</taxon>
        <taxon>Ericales</taxon>
        <taxon>Theaceae</taxon>
        <taxon>Camellia</taxon>
    </lineage>
</organism>
<name>A0ACC0GP44_9ERIC</name>
<keyword evidence="2" id="KW-1185">Reference proteome</keyword>
<dbReference type="Proteomes" id="UP001060215">
    <property type="component" value="Chromosome 9"/>
</dbReference>
<accession>A0ACC0GP44</accession>